<accession>A0ABD3JI60</accession>
<evidence type="ECO:0000256" key="4">
    <source>
        <dbReference type="ARBA" id="ARBA00022722"/>
    </source>
</evidence>
<evidence type="ECO:0000256" key="5">
    <source>
        <dbReference type="ARBA" id="ARBA00022723"/>
    </source>
</evidence>
<proteinExistence type="inferred from homology"/>
<evidence type="ECO:0000256" key="6">
    <source>
        <dbReference type="ARBA" id="ARBA00022801"/>
    </source>
</evidence>
<feature type="domain" description="DUF8040" evidence="9">
    <location>
        <begin position="42"/>
        <end position="139"/>
    </location>
</feature>
<reference evidence="10 11" key="1">
    <citation type="submission" date="2024-11" db="EMBL/GenBank/DDBJ databases">
        <title>Chromosome-level genome assembly of Eucalyptus globulus Labill. provides insights into its genome evolution.</title>
        <authorList>
            <person name="Li X."/>
        </authorList>
    </citation>
    <scope>NUCLEOTIDE SEQUENCE [LARGE SCALE GENOMIC DNA]</scope>
    <source>
        <strain evidence="10">CL2024</strain>
        <tissue evidence="10">Fresh tender leaves</tissue>
    </source>
</reference>
<dbReference type="GO" id="GO:0016787">
    <property type="term" value="F:hydrolase activity"/>
    <property type="evidence" value="ECO:0007669"/>
    <property type="project" value="UniProtKB-KW"/>
</dbReference>
<gene>
    <name evidence="10" type="ORF">ACJRO7_031261</name>
</gene>
<dbReference type="InterPro" id="IPR045249">
    <property type="entry name" value="HARBI1-like"/>
</dbReference>
<dbReference type="Proteomes" id="UP001634007">
    <property type="component" value="Unassembled WGS sequence"/>
</dbReference>
<sequence length="398" mass="46094">MDYSQQKENHEQEEDEFLDLLSIANASIAYQAMHLSKQPSMTSSYAGYAWMRELMAEDTNPIKCYNMFRMHRDVFNNLTRDLVTRYGLKGSRNTNVEEMVGMFLYMLGHGIGNRVAQERFQRYGETISRHFSLVLNKVCNMGKDLIQPIDRQFQEVPEKIKKDRQFYPYFKDCIGAMDGTHIQAVLPTYDQIRFIGRKGKTTQNVLAVCNFNMEFIYVCVGWEGQAHDTRIFYDAIGRRDAQFPHPPPGKYYLVDAGYPNLTGYLGPYREVRYRLPEFRQGPTPTGHREVFNHAHSSLRSEIERAFGVLKMKWKILTTMPNYPYKKQVQIVIATMALHNFIRKNAVTDTDFETADLDPEYGYSVDHDVVNEGTSASNNNAFLDMAHLRDEIAMNLINS</sequence>
<dbReference type="EMBL" id="JBJKBG010000008">
    <property type="protein sequence ID" value="KAL3726342.1"/>
    <property type="molecule type" value="Genomic_DNA"/>
</dbReference>
<keyword evidence="11" id="KW-1185">Reference proteome</keyword>
<evidence type="ECO:0008006" key="12">
    <source>
        <dbReference type="Google" id="ProtNLM"/>
    </source>
</evidence>
<dbReference type="InterPro" id="IPR058353">
    <property type="entry name" value="DUF8040"/>
</dbReference>
<evidence type="ECO:0000256" key="3">
    <source>
        <dbReference type="ARBA" id="ARBA00006958"/>
    </source>
</evidence>
<dbReference type="GO" id="GO:0046872">
    <property type="term" value="F:metal ion binding"/>
    <property type="evidence" value="ECO:0007669"/>
    <property type="project" value="UniProtKB-KW"/>
</dbReference>
<protein>
    <recommendedName>
        <fullName evidence="12">DDE Tnp4 domain-containing protein</fullName>
    </recommendedName>
</protein>
<comment type="cofactor">
    <cofactor evidence="1">
        <name>a divalent metal cation</name>
        <dbReference type="ChEBI" id="CHEBI:60240"/>
    </cofactor>
</comment>
<dbReference type="InterPro" id="IPR027806">
    <property type="entry name" value="HARBI1_dom"/>
</dbReference>
<evidence type="ECO:0000313" key="10">
    <source>
        <dbReference type="EMBL" id="KAL3726342.1"/>
    </source>
</evidence>
<comment type="similarity">
    <text evidence="3">Belongs to the HARBI1 family.</text>
</comment>
<dbReference type="PANTHER" id="PTHR22930:SF221">
    <property type="entry name" value="NUCLEASE HARBI1"/>
    <property type="match status" value="1"/>
</dbReference>
<dbReference type="GO" id="GO:0004518">
    <property type="term" value="F:nuclease activity"/>
    <property type="evidence" value="ECO:0007669"/>
    <property type="project" value="UniProtKB-KW"/>
</dbReference>
<dbReference type="PANTHER" id="PTHR22930">
    <property type="match status" value="1"/>
</dbReference>
<keyword evidence="4" id="KW-0540">Nuclease</keyword>
<dbReference type="AlphaFoldDB" id="A0ABD3JI60"/>
<keyword evidence="5" id="KW-0479">Metal-binding</keyword>
<dbReference type="Pfam" id="PF13359">
    <property type="entry name" value="DDE_Tnp_4"/>
    <property type="match status" value="1"/>
</dbReference>
<comment type="subcellular location">
    <subcellularLocation>
        <location evidence="2">Nucleus</location>
    </subcellularLocation>
</comment>
<feature type="domain" description="DDE Tnp4" evidence="8">
    <location>
        <begin position="177"/>
        <end position="339"/>
    </location>
</feature>
<name>A0ABD3JI60_EUCGL</name>
<evidence type="ECO:0000256" key="7">
    <source>
        <dbReference type="ARBA" id="ARBA00023242"/>
    </source>
</evidence>
<evidence type="ECO:0000259" key="8">
    <source>
        <dbReference type="Pfam" id="PF13359"/>
    </source>
</evidence>
<dbReference type="Pfam" id="PF26138">
    <property type="entry name" value="DUF8040"/>
    <property type="match status" value="1"/>
</dbReference>
<dbReference type="GO" id="GO:0005634">
    <property type="term" value="C:nucleus"/>
    <property type="evidence" value="ECO:0007669"/>
    <property type="project" value="UniProtKB-SubCell"/>
</dbReference>
<evidence type="ECO:0000256" key="2">
    <source>
        <dbReference type="ARBA" id="ARBA00004123"/>
    </source>
</evidence>
<comment type="caution">
    <text evidence="10">The sequence shown here is derived from an EMBL/GenBank/DDBJ whole genome shotgun (WGS) entry which is preliminary data.</text>
</comment>
<evidence type="ECO:0000313" key="11">
    <source>
        <dbReference type="Proteomes" id="UP001634007"/>
    </source>
</evidence>
<keyword evidence="7" id="KW-0539">Nucleus</keyword>
<evidence type="ECO:0000259" key="9">
    <source>
        <dbReference type="Pfam" id="PF26138"/>
    </source>
</evidence>
<organism evidence="10 11">
    <name type="scientific">Eucalyptus globulus</name>
    <name type="common">Tasmanian blue gum</name>
    <dbReference type="NCBI Taxonomy" id="34317"/>
    <lineage>
        <taxon>Eukaryota</taxon>
        <taxon>Viridiplantae</taxon>
        <taxon>Streptophyta</taxon>
        <taxon>Embryophyta</taxon>
        <taxon>Tracheophyta</taxon>
        <taxon>Spermatophyta</taxon>
        <taxon>Magnoliopsida</taxon>
        <taxon>eudicotyledons</taxon>
        <taxon>Gunneridae</taxon>
        <taxon>Pentapetalae</taxon>
        <taxon>rosids</taxon>
        <taxon>malvids</taxon>
        <taxon>Myrtales</taxon>
        <taxon>Myrtaceae</taxon>
        <taxon>Myrtoideae</taxon>
        <taxon>Eucalypteae</taxon>
        <taxon>Eucalyptus</taxon>
    </lineage>
</organism>
<keyword evidence="6" id="KW-0378">Hydrolase</keyword>
<evidence type="ECO:0000256" key="1">
    <source>
        <dbReference type="ARBA" id="ARBA00001968"/>
    </source>
</evidence>